<evidence type="ECO:0000313" key="1">
    <source>
        <dbReference type="EMBL" id="PZR04410.1"/>
    </source>
</evidence>
<evidence type="ECO:0000313" key="2">
    <source>
        <dbReference type="Proteomes" id="UP000249061"/>
    </source>
</evidence>
<gene>
    <name evidence="1" type="ORF">DI536_34185</name>
</gene>
<name>A0A2W5SP60_9BACT</name>
<comment type="caution">
    <text evidence="1">The sequence shown here is derived from an EMBL/GenBank/DDBJ whole genome shotgun (WGS) entry which is preliminary data.</text>
</comment>
<dbReference type="EMBL" id="QFQP01000058">
    <property type="protein sequence ID" value="PZR04410.1"/>
    <property type="molecule type" value="Genomic_DNA"/>
</dbReference>
<organism evidence="1 2">
    <name type="scientific">Archangium gephyra</name>
    <dbReference type="NCBI Taxonomy" id="48"/>
    <lineage>
        <taxon>Bacteria</taxon>
        <taxon>Pseudomonadati</taxon>
        <taxon>Myxococcota</taxon>
        <taxon>Myxococcia</taxon>
        <taxon>Myxococcales</taxon>
        <taxon>Cystobacterineae</taxon>
        <taxon>Archangiaceae</taxon>
        <taxon>Archangium</taxon>
    </lineage>
</organism>
<dbReference type="AlphaFoldDB" id="A0A2W5SP60"/>
<accession>A0A2W5SP60</accession>
<protein>
    <submittedName>
        <fullName evidence="1">Uncharacterized protein</fullName>
    </submittedName>
</protein>
<sequence length="97" mass="10559">MRFRLDVSSRFRGDRPVCCRSGGDIGVSASDLHLARGCRRHEAAFRVGDAGHFDAEVSEHGAPEGDGRRECTVFRGESCSRAGVFGRGAREFSGNRD</sequence>
<proteinExistence type="predicted"/>
<dbReference type="Proteomes" id="UP000249061">
    <property type="component" value="Unassembled WGS sequence"/>
</dbReference>
<reference evidence="1 2" key="1">
    <citation type="submission" date="2017-08" db="EMBL/GenBank/DDBJ databases">
        <title>Infants hospitalized years apart are colonized by the same room-sourced microbial strains.</title>
        <authorList>
            <person name="Brooks B."/>
            <person name="Olm M.R."/>
            <person name="Firek B.A."/>
            <person name="Baker R."/>
            <person name="Thomas B.C."/>
            <person name="Morowitz M.J."/>
            <person name="Banfield J.F."/>
        </authorList>
    </citation>
    <scope>NUCLEOTIDE SEQUENCE [LARGE SCALE GENOMIC DNA]</scope>
    <source>
        <strain evidence="1">S2_003_000_R2_14</strain>
    </source>
</reference>